<proteinExistence type="predicted"/>
<keyword evidence="2" id="KW-1185">Reference proteome</keyword>
<evidence type="ECO:0000313" key="2">
    <source>
        <dbReference type="Proteomes" id="UP000807504"/>
    </source>
</evidence>
<dbReference type="AlphaFoldDB" id="A0A8T0ED46"/>
<organism evidence="1 2">
    <name type="scientific">Argiope bruennichi</name>
    <name type="common">Wasp spider</name>
    <name type="synonym">Aranea bruennichi</name>
    <dbReference type="NCBI Taxonomy" id="94029"/>
    <lineage>
        <taxon>Eukaryota</taxon>
        <taxon>Metazoa</taxon>
        <taxon>Ecdysozoa</taxon>
        <taxon>Arthropoda</taxon>
        <taxon>Chelicerata</taxon>
        <taxon>Arachnida</taxon>
        <taxon>Araneae</taxon>
        <taxon>Araneomorphae</taxon>
        <taxon>Entelegynae</taxon>
        <taxon>Araneoidea</taxon>
        <taxon>Araneidae</taxon>
        <taxon>Argiope</taxon>
    </lineage>
</organism>
<accession>A0A8T0ED46</accession>
<sequence length="249" mass="28601">MPITVDDITKMSHQFAVKWNISVQKLANIAKSKESIVLKSNRYRFKNIKYLEFSYELCYDKFRQTYRMRVDCISDMAIFLENVLVLVGSRVYRVQGSSTNTTGRLIFDQNVLRNNSFKDDKVTFHCIMSIPAEVKAEIQIPDGLVNDVECESIMTCRNIYPHGYDAVTKFEYSSRIPDFNVEMASNLISEAHQRHNLILKALCSEYLMENLTSENVVEVLKQAIAADAKDLLQKCGDFIAEKCKIVSIH</sequence>
<protein>
    <submittedName>
        <fullName evidence="1">Uncharacterized protein</fullName>
    </submittedName>
</protein>
<gene>
    <name evidence="1" type="ORF">HNY73_018079</name>
</gene>
<reference evidence="1" key="2">
    <citation type="submission" date="2020-06" db="EMBL/GenBank/DDBJ databases">
        <authorList>
            <person name="Sheffer M."/>
        </authorList>
    </citation>
    <scope>NUCLEOTIDE SEQUENCE</scope>
</reference>
<comment type="caution">
    <text evidence="1">The sequence shown here is derived from an EMBL/GenBank/DDBJ whole genome shotgun (WGS) entry which is preliminary data.</text>
</comment>
<reference evidence="1" key="1">
    <citation type="journal article" date="2020" name="bioRxiv">
        <title>Chromosome-level reference genome of the European wasp spider Argiope bruennichi: a resource for studies on range expansion and evolutionary adaptation.</title>
        <authorList>
            <person name="Sheffer M.M."/>
            <person name="Hoppe A."/>
            <person name="Krehenwinkel H."/>
            <person name="Uhl G."/>
            <person name="Kuss A.W."/>
            <person name="Jensen L."/>
            <person name="Jensen C."/>
            <person name="Gillespie R.G."/>
            <person name="Hoff K.J."/>
            <person name="Prost S."/>
        </authorList>
    </citation>
    <scope>NUCLEOTIDE SEQUENCE</scope>
</reference>
<dbReference type="Proteomes" id="UP000807504">
    <property type="component" value="Unassembled WGS sequence"/>
</dbReference>
<dbReference type="InterPro" id="IPR011333">
    <property type="entry name" value="SKP1/BTB/POZ_sf"/>
</dbReference>
<dbReference type="Gene3D" id="3.30.710.10">
    <property type="entry name" value="Potassium Channel Kv1.1, Chain A"/>
    <property type="match status" value="1"/>
</dbReference>
<name>A0A8T0ED46_ARGBR</name>
<dbReference type="EMBL" id="JABXBU010002228">
    <property type="protein sequence ID" value="KAF8770570.1"/>
    <property type="molecule type" value="Genomic_DNA"/>
</dbReference>
<evidence type="ECO:0000313" key="1">
    <source>
        <dbReference type="EMBL" id="KAF8770570.1"/>
    </source>
</evidence>